<dbReference type="EMBL" id="QNVV01000003">
    <property type="protein sequence ID" value="REC49009.1"/>
    <property type="molecule type" value="Genomic_DNA"/>
</dbReference>
<keyword evidence="2" id="KW-1185">Reference proteome</keyword>
<reference evidence="1 2" key="1">
    <citation type="submission" date="2018-06" db="EMBL/GenBank/DDBJ databases">
        <title>Novel Chryseobacterium species.</title>
        <authorList>
            <person name="Newman J."/>
            <person name="Hugo C."/>
            <person name="Oosthuizen L."/>
            <person name="Charimba G."/>
        </authorList>
    </citation>
    <scope>NUCLEOTIDE SEQUENCE [LARGE SCALE GENOMIC DNA]</scope>
    <source>
        <strain evidence="1 2">7_F195</strain>
    </source>
</reference>
<dbReference type="InterPro" id="IPR009057">
    <property type="entry name" value="Homeodomain-like_sf"/>
</dbReference>
<sequence length="156" mass="18624">MSNNQFFKKNTVNFDFKNIHIGRCIRERMEELNVSIARTCKFLNATEPEVHKMFGKKSMDSELLLKWSKLLEYDFFRIYTQHLIIFAPQAGVQYNVADNSLKTILPQFRKNVYTKELIDFILELINTGQKTKLQVIEEYRIPKTTLYKWISKYNKV</sequence>
<dbReference type="Proteomes" id="UP000256257">
    <property type="component" value="Unassembled WGS sequence"/>
</dbReference>
<dbReference type="SUPFAM" id="SSF46689">
    <property type="entry name" value="Homeodomain-like"/>
    <property type="match status" value="1"/>
</dbReference>
<name>A0A3D9B6C0_9FLAO</name>
<dbReference type="OrthoDB" id="799937at2"/>
<dbReference type="AlphaFoldDB" id="A0A3D9B6C0"/>
<dbReference type="RefSeq" id="WP_115927328.1">
    <property type="nucleotide sequence ID" value="NZ_QNVV01000003.1"/>
</dbReference>
<accession>A0A3D9B6C0</accession>
<gene>
    <name evidence="1" type="ORF">DRF67_05480</name>
</gene>
<comment type="caution">
    <text evidence="1">The sequence shown here is derived from an EMBL/GenBank/DDBJ whole genome shotgun (WGS) entry which is preliminary data.</text>
</comment>
<protein>
    <submittedName>
        <fullName evidence="1">Transposase</fullName>
    </submittedName>
</protein>
<evidence type="ECO:0000313" key="1">
    <source>
        <dbReference type="EMBL" id="REC49009.1"/>
    </source>
</evidence>
<proteinExistence type="predicted"/>
<evidence type="ECO:0000313" key="2">
    <source>
        <dbReference type="Proteomes" id="UP000256257"/>
    </source>
</evidence>
<organism evidence="1 2">
    <name type="scientific">Chryseobacterium pennipullorum</name>
    <dbReference type="NCBI Taxonomy" id="2258963"/>
    <lineage>
        <taxon>Bacteria</taxon>
        <taxon>Pseudomonadati</taxon>
        <taxon>Bacteroidota</taxon>
        <taxon>Flavobacteriia</taxon>
        <taxon>Flavobacteriales</taxon>
        <taxon>Weeksellaceae</taxon>
        <taxon>Chryseobacterium group</taxon>
        <taxon>Chryseobacterium</taxon>
    </lineage>
</organism>